<dbReference type="RefSeq" id="XP_024722176.1">
    <property type="nucleotide sequence ID" value="XM_024865418.1"/>
</dbReference>
<gene>
    <name evidence="2" type="ORF">M430DRAFT_26551</name>
</gene>
<evidence type="ECO:0000313" key="2">
    <source>
        <dbReference type="EMBL" id="PSS22021.1"/>
    </source>
</evidence>
<proteinExistence type="predicted"/>
<organism evidence="2 3">
    <name type="scientific">Amorphotheca resinae ATCC 22711</name>
    <dbReference type="NCBI Taxonomy" id="857342"/>
    <lineage>
        <taxon>Eukaryota</taxon>
        <taxon>Fungi</taxon>
        <taxon>Dikarya</taxon>
        <taxon>Ascomycota</taxon>
        <taxon>Pezizomycotina</taxon>
        <taxon>Leotiomycetes</taxon>
        <taxon>Helotiales</taxon>
        <taxon>Amorphothecaceae</taxon>
        <taxon>Amorphotheca</taxon>
    </lineage>
</organism>
<dbReference type="GeneID" id="36573499"/>
<feature type="signal peptide" evidence="1">
    <location>
        <begin position="1"/>
        <end position="24"/>
    </location>
</feature>
<dbReference type="EMBL" id="KZ679009">
    <property type="protein sequence ID" value="PSS22021.1"/>
    <property type="molecule type" value="Genomic_DNA"/>
</dbReference>
<sequence>MVSFTTVSAVTVAAFVALIEPTFGAAVAARAGASLVGSAVASSGNHKARDQIPNQQIQSGFSDCVNQLHQVPPTMVYNPDQSVVMGNLPPVCINEVYAWNNQSNIAQMEAMEGVTTVINSTAIHLDKLPSELHQMLEGVLGKPNAAPAAPAGNGN</sequence>
<dbReference type="OrthoDB" id="10537177at2759"/>
<evidence type="ECO:0000256" key="1">
    <source>
        <dbReference type="SAM" id="SignalP"/>
    </source>
</evidence>
<dbReference type="InParanoid" id="A0A2T3B5J7"/>
<keyword evidence="1" id="KW-0732">Signal</keyword>
<accession>A0A2T3B5J7</accession>
<evidence type="ECO:0000313" key="3">
    <source>
        <dbReference type="Proteomes" id="UP000241818"/>
    </source>
</evidence>
<name>A0A2T3B5J7_AMORE</name>
<keyword evidence="3" id="KW-1185">Reference proteome</keyword>
<reference evidence="2 3" key="1">
    <citation type="journal article" date="2018" name="New Phytol.">
        <title>Comparative genomics and transcriptomics depict ericoid mycorrhizal fungi as versatile saprotrophs and plant mutualists.</title>
        <authorList>
            <person name="Martino E."/>
            <person name="Morin E."/>
            <person name="Grelet G.A."/>
            <person name="Kuo A."/>
            <person name="Kohler A."/>
            <person name="Daghino S."/>
            <person name="Barry K.W."/>
            <person name="Cichocki N."/>
            <person name="Clum A."/>
            <person name="Dockter R.B."/>
            <person name="Hainaut M."/>
            <person name="Kuo R.C."/>
            <person name="LaButti K."/>
            <person name="Lindahl B.D."/>
            <person name="Lindquist E.A."/>
            <person name="Lipzen A."/>
            <person name="Khouja H.R."/>
            <person name="Magnuson J."/>
            <person name="Murat C."/>
            <person name="Ohm R.A."/>
            <person name="Singer S.W."/>
            <person name="Spatafora J.W."/>
            <person name="Wang M."/>
            <person name="Veneault-Fourrey C."/>
            <person name="Henrissat B."/>
            <person name="Grigoriev I.V."/>
            <person name="Martin F.M."/>
            <person name="Perotto S."/>
        </authorList>
    </citation>
    <scope>NUCLEOTIDE SEQUENCE [LARGE SCALE GENOMIC DNA]</scope>
    <source>
        <strain evidence="2 3">ATCC 22711</strain>
    </source>
</reference>
<dbReference type="Proteomes" id="UP000241818">
    <property type="component" value="Unassembled WGS sequence"/>
</dbReference>
<feature type="chain" id="PRO_5015430466" evidence="1">
    <location>
        <begin position="25"/>
        <end position="155"/>
    </location>
</feature>
<dbReference type="AlphaFoldDB" id="A0A2T3B5J7"/>
<protein>
    <submittedName>
        <fullName evidence="2">Uncharacterized protein</fullName>
    </submittedName>
</protein>